<feature type="transmembrane region" description="Helical" evidence="1">
    <location>
        <begin position="185"/>
        <end position="204"/>
    </location>
</feature>
<dbReference type="GO" id="GO:0004175">
    <property type="term" value="F:endopeptidase activity"/>
    <property type="evidence" value="ECO:0007669"/>
    <property type="project" value="UniProtKB-ARBA"/>
</dbReference>
<keyword evidence="1" id="KW-0812">Transmembrane</keyword>
<evidence type="ECO:0000313" key="3">
    <source>
        <dbReference type="EMBL" id="SDL85539.1"/>
    </source>
</evidence>
<keyword evidence="1" id="KW-0472">Membrane</keyword>
<evidence type="ECO:0000313" key="4">
    <source>
        <dbReference type="Proteomes" id="UP000183200"/>
    </source>
</evidence>
<dbReference type="Pfam" id="PF02517">
    <property type="entry name" value="Rce1-like"/>
    <property type="match status" value="1"/>
</dbReference>
<dbReference type="AlphaFoldDB" id="A0A1G9NGC2"/>
<feature type="transmembrane region" description="Helical" evidence="1">
    <location>
        <begin position="71"/>
        <end position="90"/>
    </location>
</feature>
<sequence>MIETLSTYWQFLKYPRLTPQSKDKKAVWKELLWLLILDLAFALLIILSYYALLKFQLIVKYEDSDLFKYGFPAAMLLAVVLAPFFEELVFRWQLRKPKVSIWFVGISAALITGSFLKNDNLLFVIYIVFFIATLTVTILTDKLKRLKAVHVFRNYYVFLFYYTAIIFGYVHMSNIKGLTLSDPSFILYIGSQIFGGLTMGYIRVKYGLKYSMLLHAVFNAIMVPLAWLSL</sequence>
<gene>
    <name evidence="3" type="ORF">SAMN05421820_102319</name>
</gene>
<accession>A0A1G9NGC2</accession>
<feature type="transmembrane region" description="Helical" evidence="1">
    <location>
        <begin position="122"/>
        <end position="143"/>
    </location>
</feature>
<dbReference type="GO" id="GO:0080120">
    <property type="term" value="P:CAAX-box protein maturation"/>
    <property type="evidence" value="ECO:0007669"/>
    <property type="project" value="UniProtKB-ARBA"/>
</dbReference>
<evidence type="ECO:0000259" key="2">
    <source>
        <dbReference type="Pfam" id="PF02517"/>
    </source>
</evidence>
<evidence type="ECO:0000256" key="1">
    <source>
        <dbReference type="SAM" id="Phobius"/>
    </source>
</evidence>
<organism evidence="3 4">
    <name type="scientific">Pedobacter steynii</name>
    <dbReference type="NCBI Taxonomy" id="430522"/>
    <lineage>
        <taxon>Bacteria</taxon>
        <taxon>Pseudomonadati</taxon>
        <taxon>Bacteroidota</taxon>
        <taxon>Sphingobacteriia</taxon>
        <taxon>Sphingobacteriales</taxon>
        <taxon>Sphingobacteriaceae</taxon>
        <taxon>Pedobacter</taxon>
    </lineage>
</organism>
<dbReference type="RefSeq" id="WP_074605205.1">
    <property type="nucleotide sequence ID" value="NZ_FNGY01000002.1"/>
</dbReference>
<keyword evidence="3" id="KW-0645">Protease</keyword>
<reference evidence="4" key="1">
    <citation type="submission" date="2016-10" db="EMBL/GenBank/DDBJ databases">
        <authorList>
            <person name="Varghese N."/>
            <person name="Submissions S."/>
        </authorList>
    </citation>
    <scope>NUCLEOTIDE SEQUENCE [LARGE SCALE GENOMIC DNA]</scope>
    <source>
        <strain evidence="4">DSM 19110</strain>
    </source>
</reference>
<keyword evidence="3" id="KW-0378">Hydrolase</keyword>
<keyword evidence="1" id="KW-1133">Transmembrane helix</keyword>
<feature type="transmembrane region" description="Helical" evidence="1">
    <location>
        <begin position="155"/>
        <end position="173"/>
    </location>
</feature>
<dbReference type="InterPro" id="IPR003675">
    <property type="entry name" value="Rce1/LyrA-like_dom"/>
</dbReference>
<feature type="transmembrane region" description="Helical" evidence="1">
    <location>
        <begin position="211"/>
        <end position="229"/>
    </location>
</feature>
<proteinExistence type="predicted"/>
<protein>
    <submittedName>
        <fullName evidence="3">CAAX protease self-immunity</fullName>
    </submittedName>
</protein>
<dbReference type="EMBL" id="FNGY01000002">
    <property type="protein sequence ID" value="SDL85539.1"/>
    <property type="molecule type" value="Genomic_DNA"/>
</dbReference>
<feature type="domain" description="CAAX prenyl protease 2/Lysostaphin resistance protein A-like" evidence="2">
    <location>
        <begin position="72"/>
        <end position="221"/>
    </location>
</feature>
<dbReference type="GO" id="GO:0006508">
    <property type="term" value="P:proteolysis"/>
    <property type="evidence" value="ECO:0007669"/>
    <property type="project" value="UniProtKB-KW"/>
</dbReference>
<feature type="transmembrane region" description="Helical" evidence="1">
    <location>
        <begin position="31"/>
        <end position="51"/>
    </location>
</feature>
<keyword evidence="4" id="KW-1185">Reference proteome</keyword>
<feature type="transmembrane region" description="Helical" evidence="1">
    <location>
        <begin position="99"/>
        <end position="116"/>
    </location>
</feature>
<dbReference type="OrthoDB" id="1443714at2"/>
<name>A0A1G9NGC2_9SPHI</name>
<dbReference type="Proteomes" id="UP000183200">
    <property type="component" value="Unassembled WGS sequence"/>
</dbReference>